<evidence type="ECO:0000259" key="2">
    <source>
        <dbReference type="SMART" id="SM00327"/>
    </source>
</evidence>
<evidence type="ECO:0000313" key="3">
    <source>
        <dbReference type="EMBL" id="CAA9565534.1"/>
    </source>
</evidence>
<sequence length="444" mass="49279">MGGGLRPVESARETLDRVVAGVSADRVRANLARFGHDLRAAGVPLGSGQLINLVEALAVVEVSRQREVYFASRATTVTRPEQVPAFDAAFARFWRELAGSQPLPVEAFLPEMIAPPIAGREPAESDSVNRADGNDGGEGEEDLRTLLAVEGTEDEATNGDAEDLEAPPEDVVIFSAREVLRDKDFAQFTAAEAAEARRIIEGMTWRLGSRETRRREAAVSGRFIDYRRTLRGSMAHGGVPIDLRHRRRRERMRPLVLICDISGSMDRYSRLLLRFVHALEHGLDGVEVFVFGTRLTRITRELRRRDVDLAIQEVAASVEDWSGGTRIGDAVKTFNFRWSRRVLRSGATVVLISDGWDRGEPELLGREMARLQRSCRRLVWLNPLLGAPGYQPLTQGMRAALPYTDHFLPVHNLASLAALAELLGSVRDTPPLRRHVPIPPARRG</sequence>
<gene>
    <name evidence="3" type="ORF">AVDCRST_MAG70-2005</name>
</gene>
<feature type="region of interest" description="Disordered" evidence="1">
    <location>
        <begin position="118"/>
        <end position="140"/>
    </location>
</feature>
<dbReference type="PIRSF" id="PIRSF010256">
    <property type="entry name" value="CoxE_vWa"/>
    <property type="match status" value="1"/>
</dbReference>
<dbReference type="SMART" id="SM00327">
    <property type="entry name" value="VWA"/>
    <property type="match status" value="1"/>
</dbReference>
<dbReference type="InterPro" id="IPR036465">
    <property type="entry name" value="vWFA_dom_sf"/>
</dbReference>
<dbReference type="InterPro" id="IPR002035">
    <property type="entry name" value="VWF_A"/>
</dbReference>
<dbReference type="CDD" id="cd00198">
    <property type="entry name" value="vWFA"/>
    <property type="match status" value="1"/>
</dbReference>
<dbReference type="PANTHER" id="PTHR39338">
    <property type="entry name" value="BLL5662 PROTEIN-RELATED"/>
    <property type="match status" value="1"/>
</dbReference>
<feature type="compositionally biased region" description="Basic and acidic residues" evidence="1">
    <location>
        <begin position="121"/>
        <end position="133"/>
    </location>
</feature>
<name>A0A6J4UZZ6_9BACT</name>
<dbReference type="EMBL" id="CADCWH010000322">
    <property type="protein sequence ID" value="CAA9565534.1"/>
    <property type="molecule type" value="Genomic_DNA"/>
</dbReference>
<dbReference type="Pfam" id="PF05762">
    <property type="entry name" value="VWA_CoxE"/>
    <property type="match status" value="1"/>
</dbReference>
<organism evidence="3">
    <name type="scientific">uncultured Thermomicrobiales bacterium</name>
    <dbReference type="NCBI Taxonomy" id="1645740"/>
    <lineage>
        <taxon>Bacteria</taxon>
        <taxon>Pseudomonadati</taxon>
        <taxon>Thermomicrobiota</taxon>
        <taxon>Thermomicrobia</taxon>
        <taxon>Thermomicrobiales</taxon>
        <taxon>environmental samples</taxon>
    </lineage>
</organism>
<dbReference type="Gene3D" id="3.40.50.410">
    <property type="entry name" value="von Willebrand factor, type A domain"/>
    <property type="match status" value="1"/>
</dbReference>
<dbReference type="AlphaFoldDB" id="A0A6J4UZZ6"/>
<feature type="domain" description="VWFA" evidence="2">
    <location>
        <begin position="252"/>
        <end position="420"/>
    </location>
</feature>
<accession>A0A6J4UZZ6</accession>
<evidence type="ECO:0000256" key="1">
    <source>
        <dbReference type="SAM" id="MobiDB-lite"/>
    </source>
</evidence>
<dbReference type="InterPro" id="IPR011195">
    <property type="entry name" value="UCP010256"/>
</dbReference>
<dbReference type="PANTHER" id="PTHR39338:SF6">
    <property type="entry name" value="BLL5662 PROTEIN"/>
    <property type="match status" value="1"/>
</dbReference>
<dbReference type="InterPro" id="IPR008912">
    <property type="entry name" value="Uncharacterised_CoxE"/>
</dbReference>
<reference evidence="3" key="1">
    <citation type="submission" date="2020-02" db="EMBL/GenBank/DDBJ databases">
        <authorList>
            <person name="Meier V. D."/>
        </authorList>
    </citation>
    <scope>NUCLEOTIDE SEQUENCE</scope>
    <source>
        <strain evidence="3">AVDCRST_MAG70</strain>
    </source>
</reference>
<protein>
    <submittedName>
        <fullName evidence="3">Carbon monoxide oxidation accessory protein CoxE</fullName>
    </submittedName>
</protein>
<dbReference type="SUPFAM" id="SSF53300">
    <property type="entry name" value="vWA-like"/>
    <property type="match status" value="1"/>
</dbReference>
<proteinExistence type="predicted"/>